<dbReference type="GO" id="GO:0005524">
    <property type="term" value="F:ATP binding"/>
    <property type="evidence" value="ECO:0007669"/>
    <property type="project" value="UniProtKB-KW"/>
</dbReference>
<evidence type="ECO:0000256" key="3">
    <source>
        <dbReference type="ARBA" id="ARBA00012211"/>
    </source>
</evidence>
<dbReference type="InterPro" id="IPR013221">
    <property type="entry name" value="Mur_ligase_cen"/>
</dbReference>
<organism evidence="12 13">
    <name type="scientific">Gossypium anomalum</name>
    <dbReference type="NCBI Taxonomy" id="47600"/>
    <lineage>
        <taxon>Eukaryota</taxon>
        <taxon>Viridiplantae</taxon>
        <taxon>Streptophyta</taxon>
        <taxon>Embryophyta</taxon>
        <taxon>Tracheophyta</taxon>
        <taxon>Spermatophyta</taxon>
        <taxon>Magnoliopsida</taxon>
        <taxon>eudicotyledons</taxon>
        <taxon>Gunneridae</taxon>
        <taxon>Pentapetalae</taxon>
        <taxon>rosids</taxon>
        <taxon>malvids</taxon>
        <taxon>Malvales</taxon>
        <taxon>Malvaceae</taxon>
        <taxon>Malvoideae</taxon>
        <taxon>Gossypium</taxon>
    </lineage>
</organism>
<reference evidence="12 13" key="1">
    <citation type="journal article" date="2021" name="bioRxiv">
        <title>The Gossypium anomalum genome as a resource for cotton improvement and evolutionary analysis of hybrid incompatibility.</title>
        <authorList>
            <person name="Grover C.E."/>
            <person name="Yuan D."/>
            <person name="Arick M.A."/>
            <person name="Miller E.R."/>
            <person name="Hu G."/>
            <person name="Peterson D.G."/>
            <person name="Wendel J.F."/>
            <person name="Udall J.A."/>
        </authorList>
    </citation>
    <scope>NUCLEOTIDE SEQUENCE [LARGE SCALE GENOMIC DNA]</scope>
    <source>
        <strain evidence="12">JFW-Udall</strain>
        <tissue evidence="12">Leaf</tissue>
    </source>
</reference>
<dbReference type="Gene3D" id="3.40.50.720">
    <property type="entry name" value="NAD(P)-binding Rossmann-like Domain"/>
    <property type="match status" value="1"/>
</dbReference>
<dbReference type="EMBL" id="JAHUZN010000011">
    <property type="protein sequence ID" value="KAG8476702.1"/>
    <property type="molecule type" value="Genomic_DNA"/>
</dbReference>
<dbReference type="Pfam" id="PF01225">
    <property type="entry name" value="Mur_ligase"/>
    <property type="match status" value="1"/>
</dbReference>
<comment type="pathway">
    <text evidence="2">Cell wall biogenesis; peptidoglycan biosynthesis.</text>
</comment>
<evidence type="ECO:0000313" key="13">
    <source>
        <dbReference type="Proteomes" id="UP000701853"/>
    </source>
</evidence>
<evidence type="ECO:0000259" key="10">
    <source>
        <dbReference type="Pfam" id="PF02875"/>
    </source>
</evidence>
<dbReference type="Gene3D" id="3.90.190.20">
    <property type="entry name" value="Mur ligase, C-terminal domain"/>
    <property type="match status" value="1"/>
</dbReference>
<dbReference type="InterPro" id="IPR036565">
    <property type="entry name" value="Mur-like_cat_sf"/>
</dbReference>
<evidence type="ECO:0000259" key="9">
    <source>
        <dbReference type="Pfam" id="PF01225"/>
    </source>
</evidence>
<name>A0A8J5Y7H3_9ROSI</name>
<comment type="catalytic activity">
    <reaction evidence="8">
        <text>UDP-N-acetyl-alpha-D-muramate + L-alanine + ATP = UDP-N-acetyl-alpha-D-muramoyl-L-alanine + ADP + phosphate + H(+)</text>
        <dbReference type="Rhea" id="RHEA:23372"/>
        <dbReference type="ChEBI" id="CHEBI:15378"/>
        <dbReference type="ChEBI" id="CHEBI:30616"/>
        <dbReference type="ChEBI" id="CHEBI:43474"/>
        <dbReference type="ChEBI" id="CHEBI:57972"/>
        <dbReference type="ChEBI" id="CHEBI:70757"/>
        <dbReference type="ChEBI" id="CHEBI:83898"/>
        <dbReference type="ChEBI" id="CHEBI:456216"/>
        <dbReference type="EC" id="6.3.2.8"/>
    </reaction>
</comment>
<dbReference type="OrthoDB" id="2017219at2759"/>
<dbReference type="InterPro" id="IPR036615">
    <property type="entry name" value="Mur_ligase_C_dom_sf"/>
</dbReference>
<dbReference type="Pfam" id="PF08245">
    <property type="entry name" value="Mur_ligase_M"/>
    <property type="match status" value="1"/>
</dbReference>
<feature type="domain" description="Mur ligase N-terminal catalytic" evidence="9">
    <location>
        <begin position="125"/>
        <end position="227"/>
    </location>
</feature>
<evidence type="ECO:0000256" key="2">
    <source>
        <dbReference type="ARBA" id="ARBA00004752"/>
    </source>
</evidence>
<accession>A0A8J5Y7H3</accession>
<sequence>MTLLAIKYTEFKPSGQEGLNEKTCPSLSATFAAKKKKENHCSTQNMSTSPATSVSDSRYFQPNFLEKVKIKVQLTGLRYKNTVLEKCILASKKNRRISLIKTRATKREQHCNIEHLKDRNQQNWVHFVGVGGCGLSALALIAVKQGFEVSGSDIKWSSFMDGLQQAGVRLHIGHSTLNIQSENGSRFPNCIVVSSAISEDNAEVLHAKSIGIPVYKRDYWLAKLTENHKLIAVSGTHGKSTTSALLAYVLKAMGDDLMAVVGAYVPQANISKLQLFPGGNVIWGDGLHFVLEADEYDGCFLGLSPYIAVLTNVEWEHVDFFQDEEAVKTFFRRFLKRIRVGGHLIICGDEYALLNYVREFLWRGTDSVGARSLLDYTSEGSKPEHASGTMSVTSSDVDGYNIITYGISSTNEWHASSICPNSKGGSDYVLNLSWFVLPSKISTSGTKYKTWSFYSAFCSLLLIRIVREYSEYRECHKGQPLANISLQILGAHNVLNSLAVSKKALILNFVSSSDQVIATVIVLLQGRRQVHELINSLKLHLLDFIGLSRRFERIGKIHGCHIYDDYAHHPTEVYFVLQAARQRFPSMRLVVVFQPHTYSRLAALKDDFAVALSHADHVVVTAVYSVREAGPRNVCGKDLATSFISSTSEYIPSLDDVVDKLALEICKDPLREIVILTLGAGDVNTVGPKLLHELQKRLCIA</sequence>
<proteinExistence type="inferred from homology"/>
<dbReference type="PANTHER" id="PTHR43445">
    <property type="entry name" value="UDP-N-ACETYLMURAMATE--L-ALANINE LIGASE-RELATED"/>
    <property type="match status" value="1"/>
</dbReference>
<dbReference type="GO" id="GO:0005737">
    <property type="term" value="C:cytoplasm"/>
    <property type="evidence" value="ECO:0007669"/>
    <property type="project" value="UniProtKB-SubCell"/>
</dbReference>
<dbReference type="EC" id="6.3.2.8" evidence="3"/>
<dbReference type="Gene3D" id="3.40.1190.10">
    <property type="entry name" value="Mur-like, catalytic domain"/>
    <property type="match status" value="1"/>
</dbReference>
<keyword evidence="4" id="KW-0963">Cytoplasm</keyword>
<keyword evidence="13" id="KW-1185">Reference proteome</keyword>
<gene>
    <name evidence="12" type="ORF">CXB51_030665</name>
</gene>
<comment type="subcellular location">
    <subcellularLocation>
        <location evidence="1">Cytoplasm</location>
    </subcellularLocation>
</comment>
<keyword evidence="5" id="KW-0436">Ligase</keyword>
<dbReference type="InterPro" id="IPR004101">
    <property type="entry name" value="Mur_ligase_C"/>
</dbReference>
<dbReference type="Proteomes" id="UP000701853">
    <property type="component" value="Chromosome 11"/>
</dbReference>
<comment type="caution">
    <text evidence="12">The sequence shown here is derived from an EMBL/GenBank/DDBJ whole genome shotgun (WGS) entry which is preliminary data.</text>
</comment>
<dbReference type="SUPFAM" id="SSF53244">
    <property type="entry name" value="MurD-like peptide ligases, peptide-binding domain"/>
    <property type="match status" value="1"/>
</dbReference>
<dbReference type="SUPFAM" id="SSF53623">
    <property type="entry name" value="MurD-like peptide ligases, catalytic domain"/>
    <property type="match status" value="1"/>
</dbReference>
<evidence type="ECO:0000256" key="6">
    <source>
        <dbReference type="ARBA" id="ARBA00022741"/>
    </source>
</evidence>
<dbReference type="InterPro" id="IPR005758">
    <property type="entry name" value="UDP-N-AcMur_Ala_ligase_MurC"/>
</dbReference>
<evidence type="ECO:0000256" key="8">
    <source>
        <dbReference type="ARBA" id="ARBA00047833"/>
    </source>
</evidence>
<dbReference type="AlphaFoldDB" id="A0A8J5Y7H3"/>
<dbReference type="InterPro" id="IPR050061">
    <property type="entry name" value="MurCDEF_pg_biosynth"/>
</dbReference>
<dbReference type="SUPFAM" id="SSF51984">
    <property type="entry name" value="MurCD N-terminal domain"/>
    <property type="match status" value="1"/>
</dbReference>
<feature type="domain" description="Mur ligase central" evidence="11">
    <location>
        <begin position="233"/>
        <end position="353"/>
    </location>
</feature>
<protein>
    <recommendedName>
        <fullName evidence="3">UDP-N-acetylmuramate--L-alanine ligase</fullName>
        <ecNumber evidence="3">6.3.2.8</ecNumber>
    </recommendedName>
</protein>
<dbReference type="UniPathway" id="UPA00219"/>
<evidence type="ECO:0000259" key="11">
    <source>
        <dbReference type="Pfam" id="PF08245"/>
    </source>
</evidence>
<evidence type="ECO:0000256" key="5">
    <source>
        <dbReference type="ARBA" id="ARBA00022598"/>
    </source>
</evidence>
<dbReference type="GO" id="GO:0008763">
    <property type="term" value="F:UDP-N-acetylmuramate-L-alanine ligase activity"/>
    <property type="evidence" value="ECO:0007669"/>
    <property type="project" value="UniProtKB-EC"/>
</dbReference>
<evidence type="ECO:0000256" key="1">
    <source>
        <dbReference type="ARBA" id="ARBA00004496"/>
    </source>
</evidence>
<dbReference type="HAMAP" id="MF_00046">
    <property type="entry name" value="MurC"/>
    <property type="match status" value="1"/>
</dbReference>
<feature type="domain" description="Mur ligase C-terminal" evidence="10">
    <location>
        <begin position="549"/>
        <end position="681"/>
    </location>
</feature>
<dbReference type="InterPro" id="IPR000713">
    <property type="entry name" value="Mur_ligase_N"/>
</dbReference>
<dbReference type="Pfam" id="PF02875">
    <property type="entry name" value="Mur_ligase_C"/>
    <property type="match status" value="1"/>
</dbReference>
<dbReference type="PANTHER" id="PTHR43445:SF3">
    <property type="entry name" value="UDP-N-ACETYLMURAMATE--L-ALANINE LIGASE"/>
    <property type="match status" value="1"/>
</dbReference>
<evidence type="ECO:0000256" key="7">
    <source>
        <dbReference type="ARBA" id="ARBA00022840"/>
    </source>
</evidence>
<keyword evidence="6" id="KW-0547">Nucleotide-binding</keyword>
<keyword evidence="7" id="KW-0067">ATP-binding</keyword>
<evidence type="ECO:0000256" key="4">
    <source>
        <dbReference type="ARBA" id="ARBA00022490"/>
    </source>
</evidence>
<evidence type="ECO:0000313" key="12">
    <source>
        <dbReference type="EMBL" id="KAG8476702.1"/>
    </source>
</evidence>